<comment type="caution">
    <text evidence="2">The sequence shown here is derived from an EMBL/GenBank/DDBJ whole genome shotgun (WGS) entry which is preliminary data.</text>
</comment>
<evidence type="ECO:0000313" key="3">
    <source>
        <dbReference type="Proteomes" id="UP000536534"/>
    </source>
</evidence>
<dbReference type="InterPro" id="IPR016040">
    <property type="entry name" value="NAD(P)-bd_dom"/>
</dbReference>
<organism evidence="2 3">
    <name type="scientific">Thauera phenolivorans</name>
    <dbReference type="NCBI Taxonomy" id="1792543"/>
    <lineage>
        <taxon>Bacteria</taxon>
        <taxon>Pseudomonadati</taxon>
        <taxon>Pseudomonadota</taxon>
        <taxon>Betaproteobacteria</taxon>
        <taxon>Rhodocyclales</taxon>
        <taxon>Zoogloeaceae</taxon>
        <taxon>Thauera</taxon>
    </lineage>
</organism>
<evidence type="ECO:0000313" key="2">
    <source>
        <dbReference type="EMBL" id="NLF53371.1"/>
    </source>
</evidence>
<dbReference type="Gene3D" id="3.40.50.720">
    <property type="entry name" value="NAD(P)-binding Rossmann-like Domain"/>
    <property type="match status" value="1"/>
</dbReference>
<gene>
    <name evidence="2" type="ORF">GX576_02995</name>
</gene>
<name>A0A7X7LTY1_9RHOO</name>
<evidence type="ECO:0000259" key="1">
    <source>
        <dbReference type="Pfam" id="PF13460"/>
    </source>
</evidence>
<sequence>MKRILIVGSGDVARRALPWLLARFRVFALVRRAELAAELRAAGAVPIVADLDDRRSLRRLAGLADAVLHFAPPPASGEVDARTRRLLAALGSARSLAQRLVYISTTGVYGDCRGAWVDETRPCRAQTARARRRVDAERRLRAFARRNRVRLALLRAPGIYAGDRLPLERLRRGDPVLSADEDVHTNHIHAEDLAHAACLALFRARGGRAFNVVDDTGLRMGDYFDLVADACGLPRPPRLGREELGRRLSALTLSFMSESRRLGNSRLKRELRMRLRYPTVSDGLRTAGPRLTARAGPFRSVPLFAGVCNRCWS</sequence>
<accession>A0A7X7LTY1</accession>
<proteinExistence type="predicted"/>
<dbReference type="GO" id="GO:0005737">
    <property type="term" value="C:cytoplasm"/>
    <property type="evidence" value="ECO:0007669"/>
    <property type="project" value="TreeGrafter"/>
</dbReference>
<dbReference type="InterPro" id="IPR051783">
    <property type="entry name" value="NAD(P)-dependent_oxidoreduct"/>
</dbReference>
<protein>
    <submittedName>
        <fullName evidence="2">NAD(P)H-binding protein</fullName>
    </submittedName>
</protein>
<dbReference type="AlphaFoldDB" id="A0A7X7LTY1"/>
<dbReference type="PANTHER" id="PTHR48079">
    <property type="entry name" value="PROTEIN YEEZ"/>
    <property type="match status" value="1"/>
</dbReference>
<dbReference type="Proteomes" id="UP000536534">
    <property type="component" value="Unassembled WGS sequence"/>
</dbReference>
<reference evidence="2 3" key="1">
    <citation type="journal article" date="2020" name="Biotechnol. Biofuels">
        <title>New insights from the biogas microbiome by comprehensive genome-resolved metagenomics of nearly 1600 species originating from multiple anaerobic digesters.</title>
        <authorList>
            <person name="Campanaro S."/>
            <person name="Treu L."/>
            <person name="Rodriguez-R L.M."/>
            <person name="Kovalovszki A."/>
            <person name="Ziels R.M."/>
            <person name="Maus I."/>
            <person name="Zhu X."/>
            <person name="Kougias P.G."/>
            <person name="Basile A."/>
            <person name="Luo G."/>
            <person name="Schluter A."/>
            <person name="Konstantinidis K.T."/>
            <person name="Angelidaki I."/>
        </authorList>
    </citation>
    <scope>NUCLEOTIDE SEQUENCE [LARGE SCALE GENOMIC DNA]</scope>
    <source>
        <strain evidence="2">AS06rmzACSIP_256</strain>
    </source>
</reference>
<dbReference type="PANTHER" id="PTHR48079:SF6">
    <property type="entry name" value="NAD(P)-BINDING DOMAIN-CONTAINING PROTEIN-RELATED"/>
    <property type="match status" value="1"/>
</dbReference>
<dbReference type="SUPFAM" id="SSF51735">
    <property type="entry name" value="NAD(P)-binding Rossmann-fold domains"/>
    <property type="match status" value="1"/>
</dbReference>
<dbReference type="GO" id="GO:0004029">
    <property type="term" value="F:aldehyde dehydrogenase (NAD+) activity"/>
    <property type="evidence" value="ECO:0007669"/>
    <property type="project" value="TreeGrafter"/>
</dbReference>
<dbReference type="Pfam" id="PF13460">
    <property type="entry name" value="NAD_binding_10"/>
    <property type="match status" value="1"/>
</dbReference>
<feature type="domain" description="NAD(P)-binding" evidence="1">
    <location>
        <begin position="8"/>
        <end position="197"/>
    </location>
</feature>
<dbReference type="EMBL" id="JAAYYV010000080">
    <property type="protein sequence ID" value="NLF53371.1"/>
    <property type="molecule type" value="Genomic_DNA"/>
</dbReference>
<dbReference type="InterPro" id="IPR036291">
    <property type="entry name" value="NAD(P)-bd_dom_sf"/>
</dbReference>